<gene>
    <name evidence="2" type="ORF">NCTC9381_05447</name>
</gene>
<evidence type="ECO:0000313" key="2">
    <source>
        <dbReference type="EMBL" id="SUE06569.1"/>
    </source>
</evidence>
<dbReference type="GeneID" id="80429137"/>
<evidence type="ECO:0000256" key="1">
    <source>
        <dbReference type="SAM" id="Phobius"/>
    </source>
</evidence>
<name>A0A379LQY7_ENTAG</name>
<dbReference type="AlphaFoldDB" id="A0A379LQY7"/>
<keyword evidence="1" id="KW-0472">Membrane</keyword>
<keyword evidence="1" id="KW-1133">Transmembrane helix</keyword>
<keyword evidence="3" id="KW-1185">Reference proteome</keyword>
<dbReference type="RefSeq" id="WP_254920067.1">
    <property type="nucleotide sequence ID" value="NZ_ADWZ01000002.1"/>
</dbReference>
<keyword evidence="1" id="KW-0812">Transmembrane</keyword>
<sequence length="44" mass="4890">MLLRKIVIILLGMIMAAVIIIADNHAHKVNCRDQVFSLPSSQSE</sequence>
<organism evidence="2 3">
    <name type="scientific">Enterobacter agglomerans</name>
    <name type="common">Erwinia herbicola</name>
    <name type="synonym">Pantoea agglomerans</name>
    <dbReference type="NCBI Taxonomy" id="549"/>
    <lineage>
        <taxon>Bacteria</taxon>
        <taxon>Pseudomonadati</taxon>
        <taxon>Pseudomonadota</taxon>
        <taxon>Gammaproteobacteria</taxon>
        <taxon>Enterobacterales</taxon>
        <taxon>Erwiniaceae</taxon>
        <taxon>Pantoea</taxon>
        <taxon>Pantoea agglomerans group</taxon>
    </lineage>
</organism>
<evidence type="ECO:0000313" key="3">
    <source>
        <dbReference type="Proteomes" id="UP000254640"/>
    </source>
</evidence>
<accession>A0A379LQY7</accession>
<feature type="transmembrane region" description="Helical" evidence="1">
    <location>
        <begin position="6"/>
        <end position="22"/>
    </location>
</feature>
<protein>
    <submittedName>
        <fullName evidence="2">Uncharacterized protein</fullName>
    </submittedName>
</protein>
<proteinExistence type="predicted"/>
<dbReference type="Proteomes" id="UP000254640">
    <property type="component" value="Unassembled WGS sequence"/>
</dbReference>
<dbReference type="EMBL" id="UGSO01000002">
    <property type="protein sequence ID" value="SUE06569.1"/>
    <property type="molecule type" value="Genomic_DNA"/>
</dbReference>
<reference evidence="2 3" key="1">
    <citation type="submission" date="2018-06" db="EMBL/GenBank/DDBJ databases">
        <authorList>
            <consortium name="Pathogen Informatics"/>
            <person name="Doyle S."/>
        </authorList>
    </citation>
    <scope>NUCLEOTIDE SEQUENCE [LARGE SCALE GENOMIC DNA]</scope>
    <source>
        <strain evidence="2 3">NCTC9381</strain>
    </source>
</reference>